<evidence type="ECO:0000256" key="1">
    <source>
        <dbReference type="SAM" id="MobiDB-lite"/>
    </source>
</evidence>
<accession>A0ABD0L812</accession>
<feature type="compositionally biased region" description="Acidic residues" evidence="1">
    <location>
        <begin position="105"/>
        <end position="115"/>
    </location>
</feature>
<comment type="caution">
    <text evidence="4">The sequence shown here is derived from an EMBL/GenBank/DDBJ whole genome shotgun (WGS) entry which is preliminary data.</text>
</comment>
<dbReference type="EMBL" id="JACVVK020000075">
    <property type="protein sequence ID" value="KAK7495405.1"/>
    <property type="molecule type" value="Genomic_DNA"/>
</dbReference>
<sequence length="134" mass="14788">MAFTRTSELLVLVVMWRLVLVTQQWANAIPVFVEPDRAGKTTSSTDNDAADDDTQVLVFGVAALLAVVATFNAILVVRAKTEEPQQCSSTSDAMCDKYEDRPYDDVDDPDPESYDPVEVGDPSCTTEIPMHRFV</sequence>
<dbReference type="AlphaFoldDB" id="A0ABD0L812"/>
<keyword evidence="2" id="KW-0812">Transmembrane</keyword>
<feature type="transmembrane region" description="Helical" evidence="2">
    <location>
        <begin position="56"/>
        <end position="77"/>
    </location>
</feature>
<reference evidence="4 5" key="1">
    <citation type="journal article" date="2023" name="Sci. Data">
        <title>Genome assembly of the Korean intertidal mud-creeper Batillaria attramentaria.</title>
        <authorList>
            <person name="Patra A.K."/>
            <person name="Ho P.T."/>
            <person name="Jun S."/>
            <person name="Lee S.J."/>
            <person name="Kim Y."/>
            <person name="Won Y.J."/>
        </authorList>
    </citation>
    <scope>NUCLEOTIDE SEQUENCE [LARGE SCALE GENOMIC DNA]</scope>
    <source>
        <strain evidence="4">Wonlab-2016</strain>
    </source>
</reference>
<evidence type="ECO:0000256" key="3">
    <source>
        <dbReference type="SAM" id="SignalP"/>
    </source>
</evidence>
<feature type="region of interest" description="Disordered" evidence="1">
    <location>
        <begin position="81"/>
        <end position="122"/>
    </location>
</feature>
<feature type="compositionally biased region" description="Basic and acidic residues" evidence="1">
    <location>
        <begin position="94"/>
        <end position="104"/>
    </location>
</feature>
<keyword evidence="3" id="KW-0732">Signal</keyword>
<keyword evidence="2" id="KW-0472">Membrane</keyword>
<dbReference type="Proteomes" id="UP001519460">
    <property type="component" value="Unassembled WGS sequence"/>
</dbReference>
<keyword evidence="5" id="KW-1185">Reference proteome</keyword>
<feature type="signal peptide" evidence="3">
    <location>
        <begin position="1"/>
        <end position="28"/>
    </location>
</feature>
<protein>
    <submittedName>
        <fullName evidence="4">Uncharacterized protein</fullName>
    </submittedName>
</protein>
<evidence type="ECO:0000313" key="4">
    <source>
        <dbReference type="EMBL" id="KAK7495405.1"/>
    </source>
</evidence>
<keyword evidence="2" id="KW-1133">Transmembrane helix</keyword>
<evidence type="ECO:0000256" key="2">
    <source>
        <dbReference type="SAM" id="Phobius"/>
    </source>
</evidence>
<organism evidence="4 5">
    <name type="scientific">Batillaria attramentaria</name>
    <dbReference type="NCBI Taxonomy" id="370345"/>
    <lineage>
        <taxon>Eukaryota</taxon>
        <taxon>Metazoa</taxon>
        <taxon>Spiralia</taxon>
        <taxon>Lophotrochozoa</taxon>
        <taxon>Mollusca</taxon>
        <taxon>Gastropoda</taxon>
        <taxon>Caenogastropoda</taxon>
        <taxon>Sorbeoconcha</taxon>
        <taxon>Cerithioidea</taxon>
        <taxon>Batillariidae</taxon>
        <taxon>Batillaria</taxon>
    </lineage>
</organism>
<name>A0ABD0L812_9CAEN</name>
<gene>
    <name evidence="4" type="ORF">BaRGS_00013344</name>
</gene>
<evidence type="ECO:0000313" key="5">
    <source>
        <dbReference type="Proteomes" id="UP001519460"/>
    </source>
</evidence>
<feature type="chain" id="PRO_5044816887" evidence="3">
    <location>
        <begin position="29"/>
        <end position="134"/>
    </location>
</feature>
<proteinExistence type="predicted"/>